<sequence length="366" mass="39810">MQKTIGSGVFIPISNHGWIRSVHSPSVETAEYTRVLEIVRGAECLGFDFVLSPANWRGLRGPSQHWWYSLESVTTSAALLQATSRINVFSTVHVTIFPPALVAKMAVTLDQIGPGRVGLNLVTGGSYLDLAHLGMWNDALDHDGRYDLADEWLDVVKRLWTDEVVTHKGRFFETMGGTMRPKPSRMPQLVNAGASSRGLRFAVENCDAALITTGDDPNLTETTRNAKRKAQELNKPNLKIFGVITAIPGSTDEEAQARLDYFEAGMDREAQADAVAGYEQNRSCKELSKASRSLTVQSSVLPGTIVGAPETLASRLAATVIDGELDALMLIVPDYVDDLKIIATKVFPLMAEYGVTVNLNATAAAY</sequence>
<gene>
    <name evidence="6" type="primary">rutA_6</name>
    <name evidence="6" type="ORF">BIN_B_05641</name>
</gene>
<dbReference type="RefSeq" id="WP_204804774.1">
    <property type="nucleotide sequence ID" value="NZ_CAJMWM010000001.1"/>
</dbReference>
<keyword evidence="2" id="KW-0288">FMN</keyword>
<keyword evidence="3" id="KW-0560">Oxidoreductase</keyword>
<dbReference type="PANTHER" id="PTHR42847">
    <property type="entry name" value="ALKANESULFONATE MONOOXYGENASE"/>
    <property type="match status" value="1"/>
</dbReference>
<dbReference type="AlphaFoldDB" id="A0A653F6A2"/>
<evidence type="ECO:0000256" key="2">
    <source>
        <dbReference type="ARBA" id="ARBA00022643"/>
    </source>
</evidence>
<evidence type="ECO:0000256" key="3">
    <source>
        <dbReference type="ARBA" id="ARBA00023002"/>
    </source>
</evidence>
<dbReference type="InterPro" id="IPR036661">
    <property type="entry name" value="Luciferase-like_sf"/>
</dbReference>
<dbReference type="SUPFAM" id="SSF51679">
    <property type="entry name" value="Bacterial luciferase-like"/>
    <property type="match status" value="1"/>
</dbReference>
<name>A0A653F6A2_9MYCO</name>
<dbReference type="EMBL" id="LR589213">
    <property type="protein sequence ID" value="VTP04661.1"/>
    <property type="molecule type" value="Genomic_DNA"/>
</dbReference>
<proteinExistence type="predicted"/>
<dbReference type="GO" id="GO:0008726">
    <property type="term" value="F:alkanesulfonate monooxygenase activity"/>
    <property type="evidence" value="ECO:0007669"/>
    <property type="project" value="TreeGrafter"/>
</dbReference>
<reference evidence="6" key="1">
    <citation type="submission" date="2019-05" db="EMBL/GenBank/DDBJ databases">
        <authorList>
            <person name="Naeem R."/>
            <person name="Antony C."/>
            <person name="Guan Q."/>
        </authorList>
    </citation>
    <scope>NUCLEOTIDE SEQUENCE</scope>
    <source>
        <strain evidence="6">2</strain>
    </source>
</reference>
<dbReference type="InterPro" id="IPR050172">
    <property type="entry name" value="SsuD_RutA_monooxygenase"/>
</dbReference>
<dbReference type="PANTHER" id="PTHR42847:SF4">
    <property type="entry name" value="ALKANESULFONATE MONOOXYGENASE-RELATED"/>
    <property type="match status" value="1"/>
</dbReference>
<organism evidence="6">
    <name type="scientific">Mycobacterium riyadhense</name>
    <dbReference type="NCBI Taxonomy" id="486698"/>
    <lineage>
        <taxon>Bacteria</taxon>
        <taxon>Bacillati</taxon>
        <taxon>Actinomycetota</taxon>
        <taxon>Actinomycetes</taxon>
        <taxon>Mycobacteriales</taxon>
        <taxon>Mycobacteriaceae</taxon>
        <taxon>Mycobacterium</taxon>
    </lineage>
</organism>
<protein>
    <submittedName>
        <fullName evidence="6">Pyrimidine monooxygenase RutA</fullName>
    </submittedName>
</protein>
<accession>A0A653F6A2</accession>
<dbReference type="Gene3D" id="3.20.20.30">
    <property type="entry name" value="Luciferase-like domain"/>
    <property type="match status" value="1"/>
</dbReference>
<evidence type="ECO:0000259" key="5">
    <source>
        <dbReference type="Pfam" id="PF00296"/>
    </source>
</evidence>
<evidence type="ECO:0000256" key="4">
    <source>
        <dbReference type="ARBA" id="ARBA00023033"/>
    </source>
</evidence>
<evidence type="ECO:0000256" key="1">
    <source>
        <dbReference type="ARBA" id="ARBA00022630"/>
    </source>
</evidence>
<keyword evidence="4 6" id="KW-0503">Monooxygenase</keyword>
<dbReference type="InterPro" id="IPR011251">
    <property type="entry name" value="Luciferase-like_dom"/>
</dbReference>
<feature type="domain" description="Luciferase-like" evidence="5">
    <location>
        <begin position="15"/>
        <end position="318"/>
    </location>
</feature>
<dbReference type="Pfam" id="PF00296">
    <property type="entry name" value="Bac_luciferase"/>
    <property type="match status" value="1"/>
</dbReference>
<keyword evidence="1" id="KW-0285">Flavoprotein</keyword>
<dbReference type="GO" id="GO:0046306">
    <property type="term" value="P:alkanesulfonate catabolic process"/>
    <property type="evidence" value="ECO:0007669"/>
    <property type="project" value="TreeGrafter"/>
</dbReference>
<evidence type="ECO:0000313" key="6">
    <source>
        <dbReference type="EMBL" id="VTP04661.1"/>
    </source>
</evidence>